<dbReference type="PANTHER" id="PTHR31325">
    <property type="entry name" value="OS01G0798800 PROTEIN-RELATED"/>
    <property type="match status" value="1"/>
</dbReference>
<proteinExistence type="predicted"/>
<dbReference type="EMBL" id="JAMFTS010000004">
    <property type="protein sequence ID" value="KAJ4765760.1"/>
    <property type="molecule type" value="Genomic_DNA"/>
</dbReference>
<evidence type="ECO:0000256" key="1">
    <source>
        <dbReference type="SAM" id="MobiDB-lite"/>
    </source>
</evidence>
<evidence type="ECO:0008006" key="4">
    <source>
        <dbReference type="Google" id="ProtNLM"/>
    </source>
</evidence>
<name>A0AAV8DCY1_9POAL</name>
<reference evidence="2" key="1">
    <citation type="submission" date="2022-08" db="EMBL/GenBank/DDBJ databases">
        <authorList>
            <person name="Marques A."/>
        </authorList>
    </citation>
    <scope>NUCLEOTIDE SEQUENCE</scope>
    <source>
        <strain evidence="2">RhyPub2mFocal</strain>
        <tissue evidence="2">Leaves</tissue>
    </source>
</reference>
<feature type="compositionally biased region" description="Polar residues" evidence="1">
    <location>
        <begin position="209"/>
        <end position="224"/>
    </location>
</feature>
<feature type="region of interest" description="Disordered" evidence="1">
    <location>
        <begin position="209"/>
        <end position="230"/>
    </location>
</feature>
<organism evidence="2 3">
    <name type="scientific">Rhynchospora pubera</name>
    <dbReference type="NCBI Taxonomy" id="906938"/>
    <lineage>
        <taxon>Eukaryota</taxon>
        <taxon>Viridiplantae</taxon>
        <taxon>Streptophyta</taxon>
        <taxon>Embryophyta</taxon>
        <taxon>Tracheophyta</taxon>
        <taxon>Spermatophyta</taxon>
        <taxon>Magnoliopsida</taxon>
        <taxon>Liliopsida</taxon>
        <taxon>Poales</taxon>
        <taxon>Cyperaceae</taxon>
        <taxon>Cyperoideae</taxon>
        <taxon>Rhynchosporeae</taxon>
        <taxon>Rhynchospora</taxon>
    </lineage>
</organism>
<dbReference type="AlphaFoldDB" id="A0AAV8DCY1"/>
<evidence type="ECO:0000313" key="2">
    <source>
        <dbReference type="EMBL" id="KAJ4765760.1"/>
    </source>
</evidence>
<evidence type="ECO:0000313" key="3">
    <source>
        <dbReference type="Proteomes" id="UP001140206"/>
    </source>
</evidence>
<protein>
    <recommendedName>
        <fullName evidence="4">DUF4220 domain-containing protein</fullName>
    </recommendedName>
</protein>
<sequence length="230" mass="26447">MGYAWEDLNSFYRPTGSTTEVILVWHIATTLFHHQELIPPQQNNDAFKKNREVALALSTYCYYLVVYLPNLLPDEVEWTEKEVYERLRNQIFIIDRSFTQEPTRKDRCDYAMSSITLDVNSVLGKGVKLAKKLVEFAAPPSDVEGQDGNETQVWTMLSEFWAEMMLFIAPSDNVKGHEEILESEELITQLWALFTHAGILTRTKLTEWNSGNQHPSDGRQNSEITEIVNG</sequence>
<dbReference type="Proteomes" id="UP001140206">
    <property type="component" value="Chromosome 4"/>
</dbReference>
<comment type="caution">
    <text evidence="2">The sequence shown here is derived from an EMBL/GenBank/DDBJ whole genome shotgun (WGS) entry which is preliminary data.</text>
</comment>
<gene>
    <name evidence="2" type="ORF">LUZ62_076135</name>
</gene>
<keyword evidence="3" id="KW-1185">Reference proteome</keyword>
<accession>A0AAV8DCY1</accession>
<dbReference type="InterPro" id="IPR007658">
    <property type="entry name" value="DUF594"/>
</dbReference>
<dbReference type="Pfam" id="PF04578">
    <property type="entry name" value="DUF594"/>
    <property type="match status" value="1"/>
</dbReference>